<evidence type="ECO:0000256" key="3">
    <source>
        <dbReference type="ARBA" id="ARBA00022553"/>
    </source>
</evidence>
<keyword evidence="8" id="KW-0547">Nucleotide-binding</keyword>
<accession>A0ABV8I4A6</accession>
<dbReference type="Pfam" id="PF02518">
    <property type="entry name" value="HATPase_c"/>
    <property type="match status" value="1"/>
</dbReference>
<evidence type="ECO:0000256" key="2">
    <source>
        <dbReference type="ARBA" id="ARBA00012438"/>
    </source>
</evidence>
<organism evidence="8 9">
    <name type="scientific">Planomonospora corallina</name>
    <dbReference type="NCBI Taxonomy" id="1806052"/>
    <lineage>
        <taxon>Bacteria</taxon>
        <taxon>Bacillati</taxon>
        <taxon>Actinomycetota</taxon>
        <taxon>Actinomycetes</taxon>
        <taxon>Streptosporangiales</taxon>
        <taxon>Streptosporangiaceae</taxon>
        <taxon>Planomonospora</taxon>
    </lineage>
</organism>
<evidence type="ECO:0000256" key="1">
    <source>
        <dbReference type="ARBA" id="ARBA00000085"/>
    </source>
</evidence>
<comment type="caution">
    <text evidence="8">The sequence shown here is derived from an EMBL/GenBank/DDBJ whole genome shotgun (WGS) entry which is preliminary data.</text>
</comment>
<dbReference type="SUPFAM" id="SSF55874">
    <property type="entry name" value="ATPase domain of HSP90 chaperone/DNA topoisomerase II/histidine kinase"/>
    <property type="match status" value="1"/>
</dbReference>
<reference evidence="9" key="1">
    <citation type="journal article" date="2019" name="Int. J. Syst. Evol. Microbiol.">
        <title>The Global Catalogue of Microorganisms (GCM) 10K type strain sequencing project: providing services to taxonomists for standard genome sequencing and annotation.</title>
        <authorList>
            <consortium name="The Broad Institute Genomics Platform"/>
            <consortium name="The Broad Institute Genome Sequencing Center for Infectious Disease"/>
            <person name="Wu L."/>
            <person name="Ma J."/>
        </authorList>
    </citation>
    <scope>NUCLEOTIDE SEQUENCE [LARGE SCALE GENOMIC DNA]</scope>
    <source>
        <strain evidence="9">TBRC 4489</strain>
    </source>
</reference>
<dbReference type="InterPro" id="IPR036890">
    <property type="entry name" value="HATPase_C_sf"/>
</dbReference>
<comment type="catalytic activity">
    <reaction evidence="1">
        <text>ATP + protein L-histidine = ADP + protein N-phospho-L-histidine.</text>
        <dbReference type="EC" id="2.7.13.3"/>
    </reaction>
</comment>
<feature type="compositionally biased region" description="Low complexity" evidence="6">
    <location>
        <begin position="438"/>
        <end position="448"/>
    </location>
</feature>
<keyword evidence="3" id="KW-0597">Phosphoprotein</keyword>
<protein>
    <recommendedName>
        <fullName evidence="2">histidine kinase</fullName>
        <ecNumber evidence="2">2.7.13.3</ecNumber>
    </recommendedName>
</protein>
<dbReference type="Gene3D" id="3.30.565.10">
    <property type="entry name" value="Histidine kinase-like ATPase, C-terminal domain"/>
    <property type="match status" value="1"/>
</dbReference>
<dbReference type="EC" id="2.7.13.3" evidence="2"/>
<evidence type="ECO:0000259" key="7">
    <source>
        <dbReference type="Pfam" id="PF02518"/>
    </source>
</evidence>
<dbReference type="InterPro" id="IPR050428">
    <property type="entry name" value="TCS_sensor_his_kinase"/>
</dbReference>
<keyword evidence="8" id="KW-0067">ATP-binding</keyword>
<name>A0ABV8I4A6_9ACTN</name>
<feature type="region of interest" description="Disordered" evidence="6">
    <location>
        <begin position="372"/>
        <end position="543"/>
    </location>
</feature>
<proteinExistence type="predicted"/>
<evidence type="ECO:0000256" key="4">
    <source>
        <dbReference type="ARBA" id="ARBA00022679"/>
    </source>
</evidence>
<dbReference type="GO" id="GO:0005524">
    <property type="term" value="F:ATP binding"/>
    <property type="evidence" value="ECO:0007669"/>
    <property type="project" value="UniProtKB-KW"/>
</dbReference>
<gene>
    <name evidence="8" type="ORF">ACFOWE_00490</name>
</gene>
<feature type="compositionally biased region" description="Low complexity" evidence="6">
    <location>
        <begin position="396"/>
        <end position="410"/>
    </location>
</feature>
<sequence>MIEANVVAELLLGGGLAVACGALVAQTRTARAAVRARRAAEGESAQARIDAARQVEEARLAFAREADELRRQVTVNVEWYQAALEETRYLAEQRLPALLDAEVRRRPGVVAAGLHNPMLKGTPLEDLHQAVEDLVREALETTRAGVGRAARAGVRGMADEAQAFLTRLQMKIDEELDKHPQASAYHQSLIDIDHFATRSLHMVQRLRILTGSWPGTQRADCTFREIVESARGRIGPYDRVHYTYLPEVGELFVEGRVVEPVVVALTELLSNATDYSGDPVSVYVQRVQAGYRIVVEDSGLGMNHFQREAAERLLSLRTAVDVTTVEDERKLGFAIVGRLARDYGFRVDVSAPSASGGVKAVLMVPDDLMSRSPVEETAGPRPALPEAPAVPPVRPSAPADDPVALPADLPTGLPADDPVALPADLPTGLPADDPVAFPTGGPAASEAPAAPPAPAAPAPAGSGGTSSGAGAPAGAGPATTALGLPKRQPKEPVAAARPPAPGQEAITDAGDPDTLAEGFERMRRALSEGYGTSDTDHGGHPES</sequence>
<feature type="compositionally biased region" description="Basic and acidic residues" evidence="6">
    <location>
        <begin position="534"/>
        <end position="543"/>
    </location>
</feature>
<evidence type="ECO:0000313" key="8">
    <source>
        <dbReference type="EMBL" id="MFC4056760.1"/>
    </source>
</evidence>
<dbReference type="EMBL" id="JBHSBM010000003">
    <property type="protein sequence ID" value="MFC4056760.1"/>
    <property type="molecule type" value="Genomic_DNA"/>
</dbReference>
<evidence type="ECO:0000313" key="9">
    <source>
        <dbReference type="Proteomes" id="UP001595850"/>
    </source>
</evidence>
<evidence type="ECO:0000256" key="5">
    <source>
        <dbReference type="ARBA" id="ARBA00022777"/>
    </source>
</evidence>
<feature type="domain" description="Histidine kinase/HSP90-like ATPase" evidence="7">
    <location>
        <begin position="262"/>
        <end position="365"/>
    </location>
</feature>
<feature type="compositionally biased region" description="Pro residues" evidence="6">
    <location>
        <begin position="382"/>
        <end position="395"/>
    </location>
</feature>
<dbReference type="RefSeq" id="WP_377284716.1">
    <property type="nucleotide sequence ID" value="NZ_JBHSBM010000003.1"/>
</dbReference>
<dbReference type="Proteomes" id="UP001595850">
    <property type="component" value="Unassembled WGS sequence"/>
</dbReference>
<dbReference type="PANTHER" id="PTHR45436">
    <property type="entry name" value="SENSOR HISTIDINE KINASE YKOH"/>
    <property type="match status" value="1"/>
</dbReference>
<dbReference type="PANTHER" id="PTHR45436:SF5">
    <property type="entry name" value="SENSOR HISTIDINE KINASE TRCS"/>
    <property type="match status" value="1"/>
</dbReference>
<keyword evidence="5" id="KW-0418">Kinase</keyword>
<keyword evidence="9" id="KW-1185">Reference proteome</keyword>
<keyword evidence="4" id="KW-0808">Transferase</keyword>
<evidence type="ECO:0000256" key="6">
    <source>
        <dbReference type="SAM" id="MobiDB-lite"/>
    </source>
</evidence>
<dbReference type="InterPro" id="IPR003594">
    <property type="entry name" value="HATPase_dom"/>
</dbReference>
<feature type="compositionally biased region" description="Gly residues" evidence="6">
    <location>
        <begin position="461"/>
        <end position="473"/>
    </location>
</feature>